<feature type="signal peptide" evidence="1">
    <location>
        <begin position="1"/>
        <end position="24"/>
    </location>
</feature>
<evidence type="ECO:0000313" key="2">
    <source>
        <dbReference type="EMBL" id="MBB5038140.1"/>
    </source>
</evidence>
<dbReference type="EMBL" id="JACHIF010000004">
    <property type="protein sequence ID" value="MBB5038140.1"/>
    <property type="molecule type" value="Genomic_DNA"/>
</dbReference>
<evidence type="ECO:0000313" key="3">
    <source>
        <dbReference type="Proteomes" id="UP000534294"/>
    </source>
</evidence>
<dbReference type="Proteomes" id="UP000534294">
    <property type="component" value="Unassembled WGS sequence"/>
</dbReference>
<dbReference type="InterPro" id="IPR002591">
    <property type="entry name" value="Phosphodiest/P_Trfase"/>
</dbReference>
<evidence type="ECO:0000256" key="1">
    <source>
        <dbReference type="SAM" id="SignalP"/>
    </source>
</evidence>
<comment type="caution">
    <text evidence="2">The sequence shown here is derived from an EMBL/GenBank/DDBJ whole genome shotgun (WGS) entry which is preliminary data.</text>
</comment>
<dbReference type="PANTHER" id="PTHR10151:SF120">
    <property type="entry name" value="BIS(5'-ADENOSYL)-TRIPHOSPHATASE"/>
    <property type="match status" value="1"/>
</dbReference>
<keyword evidence="3" id="KW-1185">Reference proteome</keyword>
<proteinExistence type="predicted"/>
<feature type="chain" id="PRO_5031432094" evidence="1">
    <location>
        <begin position="25"/>
        <end position="326"/>
    </location>
</feature>
<name>A0A7W7YL03_9BACT</name>
<protein>
    <submittedName>
        <fullName evidence="2">Putative AlkP superfamily pyrophosphatase or phosphodiesterase</fullName>
    </submittedName>
</protein>
<dbReference type="Pfam" id="PF01663">
    <property type="entry name" value="Phosphodiest"/>
    <property type="match status" value="1"/>
</dbReference>
<organism evidence="2 3">
    <name type="scientific">Prosthecobacter dejongeii</name>
    <dbReference type="NCBI Taxonomy" id="48465"/>
    <lineage>
        <taxon>Bacteria</taxon>
        <taxon>Pseudomonadati</taxon>
        <taxon>Verrucomicrobiota</taxon>
        <taxon>Verrucomicrobiia</taxon>
        <taxon>Verrucomicrobiales</taxon>
        <taxon>Verrucomicrobiaceae</taxon>
        <taxon>Prosthecobacter</taxon>
    </lineage>
</organism>
<reference evidence="2 3" key="1">
    <citation type="submission" date="2020-08" db="EMBL/GenBank/DDBJ databases">
        <title>Genomic Encyclopedia of Type Strains, Phase IV (KMG-IV): sequencing the most valuable type-strain genomes for metagenomic binning, comparative biology and taxonomic classification.</title>
        <authorList>
            <person name="Goeker M."/>
        </authorList>
    </citation>
    <scope>NUCLEOTIDE SEQUENCE [LARGE SCALE GENOMIC DNA]</scope>
    <source>
        <strain evidence="2 3">DSM 12251</strain>
    </source>
</reference>
<dbReference type="PANTHER" id="PTHR10151">
    <property type="entry name" value="ECTONUCLEOTIDE PYROPHOSPHATASE/PHOSPHODIESTERASE"/>
    <property type="match status" value="1"/>
</dbReference>
<sequence>MNMQPVRSLLCFLTLFSLGSQLQAHGPGKDSDFEGRRVLFIGMDGCRADAIAAAMEKGLAPHLKSLATDPQGLHSRQVYAGGELGQVTHQPTVSGPGWSSLLSGVWMDKHRVKDNRFFGARFQAHGHFMRHIKKVKPTSWCASFADWKPIHDMIADGSRVNGQEFLDVKFTLESHAEQYVAHDESMRDQAVQTLRTQNPDVMFVYFGQVDEVGHAASDKRGSFSPENEWYLKAISTVDAHIGSLIAAMSARPNFNEEDWLVIITTDHGGTGTKHGGDTDEERKIWLIAHGKELPKDKLLNTPVPQTAIVPLIYDHLRISAPLPIEP</sequence>
<keyword evidence="1" id="KW-0732">Signal</keyword>
<gene>
    <name evidence="2" type="ORF">HNQ64_002398</name>
</gene>
<dbReference type="GO" id="GO:0016787">
    <property type="term" value="F:hydrolase activity"/>
    <property type="evidence" value="ECO:0007669"/>
    <property type="project" value="UniProtKB-ARBA"/>
</dbReference>
<dbReference type="Gene3D" id="3.40.720.10">
    <property type="entry name" value="Alkaline Phosphatase, subunit A"/>
    <property type="match status" value="2"/>
</dbReference>
<dbReference type="SUPFAM" id="SSF53649">
    <property type="entry name" value="Alkaline phosphatase-like"/>
    <property type="match status" value="1"/>
</dbReference>
<dbReference type="AlphaFoldDB" id="A0A7W7YL03"/>
<dbReference type="RefSeq" id="WP_184208675.1">
    <property type="nucleotide sequence ID" value="NZ_JACHIF010000004.1"/>
</dbReference>
<dbReference type="InterPro" id="IPR017850">
    <property type="entry name" value="Alkaline_phosphatase_core_sf"/>
</dbReference>
<accession>A0A7W7YL03</accession>